<accession>A0A1G8FK43</accession>
<evidence type="ECO:0000313" key="2">
    <source>
        <dbReference type="Proteomes" id="UP000198854"/>
    </source>
</evidence>
<sequence length="88" mass="9848">MNQSILFPDIQSWDEENRRVIFSAQQGGALIECSVSSDELEIISGYAIKNGEQALAVFDDCRFDMEELAEQLIEDELFSEDGKIVIGS</sequence>
<dbReference type="OrthoDB" id="6465020at2"/>
<dbReference type="EMBL" id="FNDD01000031">
    <property type="protein sequence ID" value="SDH82494.1"/>
    <property type="molecule type" value="Genomic_DNA"/>
</dbReference>
<evidence type="ECO:0000313" key="1">
    <source>
        <dbReference type="EMBL" id="SDH82494.1"/>
    </source>
</evidence>
<dbReference type="InterPro" id="IPR009962">
    <property type="entry name" value="DUF1488"/>
</dbReference>
<dbReference type="InterPro" id="IPR036692">
    <property type="entry name" value="Shew3726-like_sf"/>
</dbReference>
<dbReference type="AlphaFoldDB" id="A0A1G8FK43"/>
<reference evidence="2" key="1">
    <citation type="submission" date="2016-10" db="EMBL/GenBank/DDBJ databases">
        <authorList>
            <person name="Varghese N."/>
            <person name="Submissions S."/>
        </authorList>
    </citation>
    <scope>NUCLEOTIDE SEQUENCE [LARGE SCALE GENOMIC DNA]</scope>
    <source>
        <strain evidence="2">CGMCC 1.10228</strain>
    </source>
</reference>
<dbReference type="SUPFAM" id="SSF160272">
    <property type="entry name" value="Shew3726-like"/>
    <property type="match status" value="1"/>
</dbReference>
<dbReference type="Proteomes" id="UP000198854">
    <property type="component" value="Unassembled WGS sequence"/>
</dbReference>
<dbReference type="RefSeq" id="WP_093278183.1">
    <property type="nucleotide sequence ID" value="NZ_FNDD01000031.1"/>
</dbReference>
<gene>
    <name evidence="1" type="ORF">SAMN04488136_1313</name>
</gene>
<protein>
    <submittedName>
        <fullName evidence="1">Uncharacterized protein</fullName>
    </submittedName>
</protein>
<proteinExistence type="predicted"/>
<keyword evidence="2" id="KW-1185">Reference proteome</keyword>
<name>A0A1G8FK43_9VIBR</name>
<dbReference type="Gene3D" id="3.30.160.140">
    <property type="entry name" value="Shew3726-like"/>
    <property type="match status" value="1"/>
</dbReference>
<organism evidence="1 2">
    <name type="scientific">Vibrio xiamenensis</name>
    <dbReference type="NCBI Taxonomy" id="861298"/>
    <lineage>
        <taxon>Bacteria</taxon>
        <taxon>Pseudomonadati</taxon>
        <taxon>Pseudomonadota</taxon>
        <taxon>Gammaproteobacteria</taxon>
        <taxon>Vibrionales</taxon>
        <taxon>Vibrionaceae</taxon>
        <taxon>Vibrio</taxon>
    </lineage>
</organism>
<dbReference type="STRING" id="861298.SAMN04488136_1313"/>
<dbReference type="Pfam" id="PF07369">
    <property type="entry name" value="DUF1488"/>
    <property type="match status" value="1"/>
</dbReference>